<comment type="caution">
    <text evidence="2">The sequence shown here is derived from an EMBL/GenBank/DDBJ whole genome shotgun (WGS) entry which is preliminary data.</text>
</comment>
<accession>A0AAD7IR36</accession>
<organism evidence="2 3">
    <name type="scientific">Mycena metata</name>
    <dbReference type="NCBI Taxonomy" id="1033252"/>
    <lineage>
        <taxon>Eukaryota</taxon>
        <taxon>Fungi</taxon>
        <taxon>Dikarya</taxon>
        <taxon>Basidiomycota</taxon>
        <taxon>Agaricomycotina</taxon>
        <taxon>Agaricomycetes</taxon>
        <taxon>Agaricomycetidae</taxon>
        <taxon>Agaricales</taxon>
        <taxon>Marasmiineae</taxon>
        <taxon>Mycenaceae</taxon>
        <taxon>Mycena</taxon>
    </lineage>
</organism>
<evidence type="ECO:0000256" key="1">
    <source>
        <dbReference type="SAM" id="SignalP"/>
    </source>
</evidence>
<keyword evidence="1" id="KW-0732">Signal</keyword>
<keyword evidence="3" id="KW-1185">Reference proteome</keyword>
<gene>
    <name evidence="2" type="ORF">B0H16DRAFT_1726260</name>
</gene>
<name>A0AAD7IR36_9AGAR</name>
<proteinExistence type="predicted"/>
<sequence length="84" mass="9019">MSKTLAFFALLGATLAAASSVLPPQPTIFTTCVDENLVDCTDWVPNTDCTGRSLFLNFDNGTVNALSAFNFDNVAEGFDCTELF</sequence>
<feature type="signal peptide" evidence="1">
    <location>
        <begin position="1"/>
        <end position="20"/>
    </location>
</feature>
<reference evidence="2" key="1">
    <citation type="submission" date="2023-03" db="EMBL/GenBank/DDBJ databases">
        <title>Massive genome expansion in bonnet fungi (Mycena s.s.) driven by repeated elements and novel gene families across ecological guilds.</title>
        <authorList>
            <consortium name="Lawrence Berkeley National Laboratory"/>
            <person name="Harder C.B."/>
            <person name="Miyauchi S."/>
            <person name="Viragh M."/>
            <person name="Kuo A."/>
            <person name="Thoen E."/>
            <person name="Andreopoulos B."/>
            <person name="Lu D."/>
            <person name="Skrede I."/>
            <person name="Drula E."/>
            <person name="Henrissat B."/>
            <person name="Morin E."/>
            <person name="Kohler A."/>
            <person name="Barry K."/>
            <person name="LaButti K."/>
            <person name="Morin E."/>
            <person name="Salamov A."/>
            <person name="Lipzen A."/>
            <person name="Mereny Z."/>
            <person name="Hegedus B."/>
            <person name="Baldrian P."/>
            <person name="Stursova M."/>
            <person name="Weitz H."/>
            <person name="Taylor A."/>
            <person name="Grigoriev I.V."/>
            <person name="Nagy L.G."/>
            <person name="Martin F."/>
            <person name="Kauserud H."/>
        </authorList>
    </citation>
    <scope>NUCLEOTIDE SEQUENCE</scope>
    <source>
        <strain evidence="2">CBHHK182m</strain>
    </source>
</reference>
<evidence type="ECO:0008006" key="4">
    <source>
        <dbReference type="Google" id="ProtNLM"/>
    </source>
</evidence>
<evidence type="ECO:0000313" key="3">
    <source>
        <dbReference type="Proteomes" id="UP001215598"/>
    </source>
</evidence>
<dbReference type="EMBL" id="JARKIB010000078">
    <property type="protein sequence ID" value="KAJ7747068.1"/>
    <property type="molecule type" value="Genomic_DNA"/>
</dbReference>
<protein>
    <recommendedName>
        <fullName evidence="4">SSCRP protein</fullName>
    </recommendedName>
</protein>
<feature type="chain" id="PRO_5042257562" description="SSCRP protein" evidence="1">
    <location>
        <begin position="21"/>
        <end position="84"/>
    </location>
</feature>
<dbReference type="AlphaFoldDB" id="A0AAD7IR36"/>
<dbReference type="Proteomes" id="UP001215598">
    <property type="component" value="Unassembled WGS sequence"/>
</dbReference>
<evidence type="ECO:0000313" key="2">
    <source>
        <dbReference type="EMBL" id="KAJ7747068.1"/>
    </source>
</evidence>